<keyword evidence="4 5" id="KW-0472">Membrane</keyword>
<accession>K1T2G5</accession>
<evidence type="ECO:0000313" key="7">
    <source>
        <dbReference type="EMBL" id="EKC53691.1"/>
    </source>
</evidence>
<proteinExistence type="predicted"/>
<evidence type="ECO:0000256" key="2">
    <source>
        <dbReference type="ARBA" id="ARBA00022692"/>
    </source>
</evidence>
<comment type="subcellular location">
    <subcellularLocation>
        <location evidence="1">Membrane</location>
        <topology evidence="1">Multi-pass membrane protein</topology>
    </subcellularLocation>
</comment>
<organism evidence="7">
    <name type="scientific">human gut metagenome</name>
    <dbReference type="NCBI Taxonomy" id="408170"/>
    <lineage>
        <taxon>unclassified sequences</taxon>
        <taxon>metagenomes</taxon>
        <taxon>organismal metagenomes</taxon>
    </lineage>
</organism>
<gene>
    <name evidence="7" type="ORF">OBE_12464</name>
</gene>
<dbReference type="GO" id="GO:0140359">
    <property type="term" value="F:ABC-type transporter activity"/>
    <property type="evidence" value="ECO:0007669"/>
    <property type="project" value="InterPro"/>
</dbReference>
<dbReference type="EMBL" id="AJWZ01008589">
    <property type="protein sequence ID" value="EKC53691.1"/>
    <property type="molecule type" value="Genomic_DNA"/>
</dbReference>
<dbReference type="Pfam" id="PF12698">
    <property type="entry name" value="ABC2_membrane_3"/>
    <property type="match status" value="1"/>
</dbReference>
<sequence length="194" mass="21740">NVFEGTLENLKQMDLGYEFEITNEDLKFEDVKKKIENEEIKEAIIINQENEKIKVLYIVENKTTMNEVPEGCMNALTSLYSNLRISKLGLTEQQLQSITPNFEFDIEQTEEKSASGNILVMMLMSIVLFYAIYFCAYQVSSSITTEKTSKIIETLVTSTSPKTIVLGKTIGIGLVGLAQMILIVATALISAKTF</sequence>
<protein>
    <recommendedName>
        <fullName evidence="6">ABC-2 type transporter transmembrane domain-containing protein</fullName>
    </recommendedName>
</protein>
<dbReference type="InterPro" id="IPR013525">
    <property type="entry name" value="ABC2_TM"/>
</dbReference>
<feature type="non-terminal residue" evidence="7">
    <location>
        <position position="1"/>
    </location>
</feature>
<feature type="transmembrane region" description="Helical" evidence="5">
    <location>
        <begin position="170"/>
        <end position="191"/>
    </location>
</feature>
<evidence type="ECO:0000256" key="3">
    <source>
        <dbReference type="ARBA" id="ARBA00022989"/>
    </source>
</evidence>
<keyword evidence="3 5" id="KW-1133">Transmembrane helix</keyword>
<feature type="non-terminal residue" evidence="7">
    <location>
        <position position="194"/>
    </location>
</feature>
<reference evidence="7" key="1">
    <citation type="journal article" date="2013" name="Environ. Microbiol.">
        <title>Microbiota from the distal guts of lean and obese adolescents exhibit partial functional redundancy besides clear differences in community structure.</title>
        <authorList>
            <person name="Ferrer M."/>
            <person name="Ruiz A."/>
            <person name="Lanza F."/>
            <person name="Haange S.B."/>
            <person name="Oberbach A."/>
            <person name="Till H."/>
            <person name="Bargiela R."/>
            <person name="Campoy C."/>
            <person name="Segura M.T."/>
            <person name="Richter M."/>
            <person name="von Bergen M."/>
            <person name="Seifert J."/>
            <person name="Suarez A."/>
        </authorList>
    </citation>
    <scope>NUCLEOTIDE SEQUENCE</scope>
</reference>
<evidence type="ECO:0000259" key="6">
    <source>
        <dbReference type="Pfam" id="PF12698"/>
    </source>
</evidence>
<evidence type="ECO:0000256" key="5">
    <source>
        <dbReference type="SAM" id="Phobius"/>
    </source>
</evidence>
<evidence type="ECO:0000256" key="1">
    <source>
        <dbReference type="ARBA" id="ARBA00004141"/>
    </source>
</evidence>
<dbReference type="AlphaFoldDB" id="K1T2G5"/>
<feature type="transmembrane region" description="Helical" evidence="5">
    <location>
        <begin position="118"/>
        <end position="139"/>
    </location>
</feature>
<name>K1T2G5_9ZZZZ</name>
<dbReference type="GO" id="GO:0016020">
    <property type="term" value="C:membrane"/>
    <property type="evidence" value="ECO:0007669"/>
    <property type="project" value="UniProtKB-SubCell"/>
</dbReference>
<evidence type="ECO:0000256" key="4">
    <source>
        <dbReference type="ARBA" id="ARBA00023136"/>
    </source>
</evidence>
<feature type="domain" description="ABC-2 type transporter transmembrane" evidence="6">
    <location>
        <begin position="19"/>
        <end position="185"/>
    </location>
</feature>
<keyword evidence="2 5" id="KW-0812">Transmembrane</keyword>
<comment type="caution">
    <text evidence="7">The sequence shown here is derived from an EMBL/GenBank/DDBJ whole genome shotgun (WGS) entry which is preliminary data.</text>
</comment>